<feature type="transmembrane region" description="Helical" evidence="6">
    <location>
        <begin position="397"/>
        <end position="423"/>
    </location>
</feature>
<dbReference type="InterPro" id="IPR036259">
    <property type="entry name" value="MFS_trans_sf"/>
</dbReference>
<name>A0A0C2Z5C3_HEBCY</name>
<protein>
    <recommendedName>
        <fullName evidence="7">Major facilitator superfamily (MFS) profile domain-containing protein</fullName>
    </recommendedName>
</protein>
<proteinExistence type="predicted"/>
<evidence type="ECO:0000313" key="9">
    <source>
        <dbReference type="Proteomes" id="UP000053424"/>
    </source>
</evidence>
<keyword evidence="3 6" id="KW-0812">Transmembrane</keyword>
<keyword evidence="5 6" id="KW-0472">Membrane</keyword>
<dbReference type="Pfam" id="PF07690">
    <property type="entry name" value="MFS_1"/>
    <property type="match status" value="1"/>
</dbReference>
<gene>
    <name evidence="8" type="ORF">M413DRAFT_419006</name>
</gene>
<feature type="transmembrane region" description="Helical" evidence="6">
    <location>
        <begin position="157"/>
        <end position="179"/>
    </location>
</feature>
<sequence>MTSQIHEEAPILAPDGKKRPTPLPFFQFSIVILLQLAEPLPLQVIYPFAPQFIRDLGITKGKESQVGYYVGLVHSVFFLTQACTILHWSRISDHVGRKPVILTSLSAISLSMYCFGLSRTFWGLMLCRSLNGALDGNIGVIKGMIAEMTDETNIAQAYAYMTIAWSTAAALGPMIGGSLSRPAERFPRLFGNSEFLKEYPYFLPCAVPATLSAVAWVITYLFLEETVRSPTPVAQYIGFQKGNTTSFTRNGIDDADDTSCAQASSSKADNIQTINNLSPEGENPLPLRSVLTRRVIVAAGNYASLSLVDIAFRAIQPLFFSTPIHLGGLGLQPAAIGNLLSIFGILNGLFQLFFFARMNDRWGSKNIFMVGIASAIPIYLSFPIINTLARHQGYSIAVWAAVSLQIVISVALSLSYGAIFIFISTASPNRASLGATNGLSQMSVSFMRGIGPAAASSLFSLCVDKQYLGSYLVYYILLALVGVSLVIGSLLPGHVWMDRPVRVL</sequence>
<dbReference type="GO" id="GO:0016020">
    <property type="term" value="C:membrane"/>
    <property type="evidence" value="ECO:0007669"/>
    <property type="project" value="UniProtKB-SubCell"/>
</dbReference>
<evidence type="ECO:0000256" key="6">
    <source>
        <dbReference type="SAM" id="Phobius"/>
    </source>
</evidence>
<dbReference type="PANTHER" id="PTHR23504:SF15">
    <property type="entry name" value="MAJOR FACILITATOR SUPERFAMILY (MFS) PROFILE DOMAIN-CONTAINING PROTEIN"/>
    <property type="match status" value="1"/>
</dbReference>
<evidence type="ECO:0000313" key="8">
    <source>
        <dbReference type="EMBL" id="KIM48412.1"/>
    </source>
</evidence>
<feature type="transmembrane region" description="Helical" evidence="6">
    <location>
        <begin position="367"/>
        <end position="385"/>
    </location>
</feature>
<feature type="transmembrane region" description="Helical" evidence="6">
    <location>
        <begin position="66"/>
        <end position="88"/>
    </location>
</feature>
<dbReference type="InterPro" id="IPR020846">
    <property type="entry name" value="MFS_dom"/>
</dbReference>
<reference evidence="9" key="2">
    <citation type="submission" date="2015-01" db="EMBL/GenBank/DDBJ databases">
        <title>Evolutionary Origins and Diversification of the Mycorrhizal Mutualists.</title>
        <authorList>
            <consortium name="DOE Joint Genome Institute"/>
            <consortium name="Mycorrhizal Genomics Consortium"/>
            <person name="Kohler A."/>
            <person name="Kuo A."/>
            <person name="Nagy L.G."/>
            <person name="Floudas D."/>
            <person name="Copeland A."/>
            <person name="Barry K.W."/>
            <person name="Cichocki N."/>
            <person name="Veneault-Fourrey C."/>
            <person name="LaButti K."/>
            <person name="Lindquist E.A."/>
            <person name="Lipzen A."/>
            <person name="Lundell T."/>
            <person name="Morin E."/>
            <person name="Murat C."/>
            <person name="Riley R."/>
            <person name="Ohm R."/>
            <person name="Sun H."/>
            <person name="Tunlid A."/>
            <person name="Henrissat B."/>
            <person name="Grigoriev I.V."/>
            <person name="Hibbett D.S."/>
            <person name="Martin F."/>
        </authorList>
    </citation>
    <scope>NUCLEOTIDE SEQUENCE [LARGE SCALE GENOMIC DNA]</scope>
    <source>
        <strain evidence="9">h7</strain>
    </source>
</reference>
<accession>A0A0C2Z5C3</accession>
<feature type="transmembrane region" description="Helical" evidence="6">
    <location>
        <begin position="335"/>
        <end position="355"/>
    </location>
</feature>
<dbReference type="EMBL" id="KN831769">
    <property type="protein sequence ID" value="KIM48412.1"/>
    <property type="molecule type" value="Genomic_DNA"/>
</dbReference>
<evidence type="ECO:0000259" key="7">
    <source>
        <dbReference type="PROSITE" id="PS50850"/>
    </source>
</evidence>
<reference evidence="8 9" key="1">
    <citation type="submission" date="2014-04" db="EMBL/GenBank/DDBJ databases">
        <authorList>
            <consortium name="DOE Joint Genome Institute"/>
            <person name="Kuo A."/>
            <person name="Gay G."/>
            <person name="Dore J."/>
            <person name="Kohler A."/>
            <person name="Nagy L.G."/>
            <person name="Floudas D."/>
            <person name="Copeland A."/>
            <person name="Barry K.W."/>
            <person name="Cichocki N."/>
            <person name="Veneault-Fourrey C."/>
            <person name="LaButti K."/>
            <person name="Lindquist E.A."/>
            <person name="Lipzen A."/>
            <person name="Lundell T."/>
            <person name="Morin E."/>
            <person name="Murat C."/>
            <person name="Sun H."/>
            <person name="Tunlid A."/>
            <person name="Henrissat B."/>
            <person name="Grigoriev I.V."/>
            <person name="Hibbett D.S."/>
            <person name="Martin F."/>
            <person name="Nordberg H.P."/>
            <person name="Cantor M.N."/>
            <person name="Hua S.X."/>
        </authorList>
    </citation>
    <scope>NUCLEOTIDE SEQUENCE [LARGE SCALE GENOMIC DNA]</scope>
    <source>
        <strain evidence="9">h7</strain>
    </source>
</reference>
<comment type="subcellular location">
    <subcellularLocation>
        <location evidence="1">Membrane</location>
        <topology evidence="1">Multi-pass membrane protein</topology>
    </subcellularLocation>
</comment>
<evidence type="ECO:0000256" key="4">
    <source>
        <dbReference type="ARBA" id="ARBA00022989"/>
    </source>
</evidence>
<dbReference type="PROSITE" id="PS50850">
    <property type="entry name" value="MFS"/>
    <property type="match status" value="1"/>
</dbReference>
<evidence type="ECO:0000256" key="1">
    <source>
        <dbReference type="ARBA" id="ARBA00004141"/>
    </source>
</evidence>
<dbReference type="SUPFAM" id="SSF103473">
    <property type="entry name" value="MFS general substrate transporter"/>
    <property type="match status" value="1"/>
</dbReference>
<dbReference type="PANTHER" id="PTHR23504">
    <property type="entry name" value="MAJOR FACILITATOR SUPERFAMILY DOMAIN-CONTAINING PROTEIN 10"/>
    <property type="match status" value="1"/>
</dbReference>
<dbReference type="HOGENOM" id="CLU_001265_54_6_1"/>
<dbReference type="Gene3D" id="1.20.1250.20">
    <property type="entry name" value="MFS general substrate transporter like domains"/>
    <property type="match status" value="1"/>
</dbReference>
<dbReference type="OrthoDB" id="419616at2759"/>
<feature type="transmembrane region" description="Helical" evidence="6">
    <location>
        <begin position="199"/>
        <end position="223"/>
    </location>
</feature>
<feature type="transmembrane region" description="Helical" evidence="6">
    <location>
        <begin position="100"/>
        <end position="122"/>
    </location>
</feature>
<organism evidence="8 9">
    <name type="scientific">Hebeloma cylindrosporum</name>
    <dbReference type="NCBI Taxonomy" id="76867"/>
    <lineage>
        <taxon>Eukaryota</taxon>
        <taxon>Fungi</taxon>
        <taxon>Dikarya</taxon>
        <taxon>Basidiomycota</taxon>
        <taxon>Agaricomycotina</taxon>
        <taxon>Agaricomycetes</taxon>
        <taxon>Agaricomycetidae</taxon>
        <taxon>Agaricales</taxon>
        <taxon>Agaricineae</taxon>
        <taxon>Hymenogastraceae</taxon>
        <taxon>Hebeloma</taxon>
    </lineage>
</organism>
<evidence type="ECO:0000256" key="5">
    <source>
        <dbReference type="ARBA" id="ARBA00023136"/>
    </source>
</evidence>
<dbReference type="InterPro" id="IPR011701">
    <property type="entry name" value="MFS"/>
</dbReference>
<dbReference type="Proteomes" id="UP000053424">
    <property type="component" value="Unassembled WGS sequence"/>
</dbReference>
<feature type="transmembrane region" description="Helical" evidence="6">
    <location>
        <begin position="472"/>
        <end position="491"/>
    </location>
</feature>
<dbReference type="AlphaFoldDB" id="A0A0C2Z5C3"/>
<dbReference type="GO" id="GO:0022857">
    <property type="term" value="F:transmembrane transporter activity"/>
    <property type="evidence" value="ECO:0007669"/>
    <property type="project" value="InterPro"/>
</dbReference>
<feature type="domain" description="Major facilitator superfamily (MFS) profile" evidence="7">
    <location>
        <begin position="27"/>
        <end position="496"/>
    </location>
</feature>
<evidence type="ECO:0000256" key="3">
    <source>
        <dbReference type="ARBA" id="ARBA00022692"/>
    </source>
</evidence>
<keyword evidence="2" id="KW-0813">Transport</keyword>
<keyword evidence="4 6" id="KW-1133">Transmembrane helix</keyword>
<evidence type="ECO:0000256" key="2">
    <source>
        <dbReference type="ARBA" id="ARBA00022448"/>
    </source>
</evidence>
<keyword evidence="9" id="KW-1185">Reference proteome</keyword>